<dbReference type="PROSITE" id="PS50206">
    <property type="entry name" value="RHODANESE_3"/>
    <property type="match status" value="3"/>
</dbReference>
<gene>
    <name evidence="3" type="ORF">FEM41_08870</name>
</gene>
<feature type="domain" description="Rhodanese" evidence="2">
    <location>
        <begin position="141"/>
        <end position="232"/>
    </location>
</feature>
<dbReference type="KEGG" id="izh:FEM41_08870"/>
<dbReference type="SMART" id="SM00450">
    <property type="entry name" value="RHOD"/>
    <property type="match status" value="4"/>
</dbReference>
<dbReference type="OrthoDB" id="9789585at2"/>
<dbReference type="CDD" id="cd01534">
    <property type="entry name" value="4RHOD_Repeat_3"/>
    <property type="match status" value="1"/>
</dbReference>
<keyword evidence="4" id="KW-1185">Reference proteome</keyword>
<dbReference type="EMBL" id="CP040428">
    <property type="protein sequence ID" value="QCT19756.1"/>
    <property type="molecule type" value="Genomic_DNA"/>
</dbReference>
<dbReference type="InterPro" id="IPR051126">
    <property type="entry name" value="Thiosulfate_sulfurtransferase"/>
</dbReference>
<dbReference type="PANTHER" id="PTHR43855">
    <property type="entry name" value="THIOSULFATE SULFURTRANSFERASE"/>
    <property type="match status" value="1"/>
</dbReference>
<dbReference type="InterPro" id="IPR001763">
    <property type="entry name" value="Rhodanese-like_dom"/>
</dbReference>
<dbReference type="InterPro" id="IPR001307">
    <property type="entry name" value="Thiosulphate_STrfase_CS"/>
</dbReference>
<feature type="domain" description="Rhodanese" evidence="2">
    <location>
        <begin position="18"/>
        <end position="108"/>
    </location>
</feature>
<dbReference type="SUPFAM" id="SSF52821">
    <property type="entry name" value="Rhodanese/Cell cycle control phosphatase"/>
    <property type="match status" value="4"/>
</dbReference>
<keyword evidence="1" id="KW-0677">Repeat</keyword>
<dbReference type="Gene3D" id="3.40.250.10">
    <property type="entry name" value="Rhodanese-like domain"/>
    <property type="match status" value="4"/>
</dbReference>
<dbReference type="CDD" id="cd01535">
    <property type="entry name" value="4RHOD_Repeat_4"/>
    <property type="match status" value="1"/>
</dbReference>
<protein>
    <submittedName>
        <fullName evidence="3">Rhodanese-related sulfurtransferase</fullName>
    </submittedName>
</protein>
<evidence type="ECO:0000313" key="3">
    <source>
        <dbReference type="EMBL" id="QCT19756.1"/>
    </source>
</evidence>
<feature type="domain" description="Rhodanese" evidence="2">
    <location>
        <begin position="275"/>
        <end position="473"/>
    </location>
</feature>
<keyword evidence="3" id="KW-0808">Transferase</keyword>
<reference evidence="3 4" key="1">
    <citation type="submission" date="2019-05" db="EMBL/GenBank/DDBJ databases">
        <title>Complete genome sequence of Izhakiella calystegiae KSNA2, an endophyte isolated from beach morning glory (Calystegia soldanella).</title>
        <authorList>
            <person name="Jiang L."/>
            <person name="Jeong J.C."/>
            <person name="Kim C.Y."/>
            <person name="Kim D.H."/>
            <person name="Kim S.W."/>
            <person name="Lee j."/>
        </authorList>
    </citation>
    <scope>NUCLEOTIDE SEQUENCE [LARGE SCALE GENOMIC DNA]</scope>
    <source>
        <strain evidence="3 4">KSNA2</strain>
    </source>
</reference>
<sequence length="550" mass="60052">MTPPEYRDAFAIRQALLTGSELALVDVRPEAEYARQHPLFAVNIPLGRLELDAWRRIPRHDTAITLYDDGEGLAERARQRLISLGYRNVALLRDGLAGWHASGGELFRDVNVPSKAFGELVEQQLDTPSLTPQQVRALQTSGEPLVIVDARRPDEYHTMSIPGATSVPGAELVRRIAALAPDPRTRIVVNCAGRTRSIIGTQSLINIGLPNPVTALRNGTIGWTLAGYELEHGQSRSYPQVPPAPHLKARAWEQALRAGVQAINSATLARWQGDTTRTTYLFDVRSESEYLAGHFPGSLHVPGGQLVQETDHHASVRGARIVLTDDDGIRAPMTASWLAQMGWEVALLPLADSRAFSQSGPTPPEHPPLPQVEEIDANALQARLIRRQAIVLDFSASASYVARHIPGAFWLQREQLAQVLTQLPEAQSIVVTCGTSLLARFAAPEVAALTGRPVAVLRGGTAAWIEAGLPLEQGETRLLSPRNDRYQRPYEGTDNPSEAMNGYLEWEYGLVAQLARDGTHGFRTIAPLSIPGNGLIPPVEATDAHTLRRL</sequence>
<evidence type="ECO:0000259" key="2">
    <source>
        <dbReference type="PROSITE" id="PS50206"/>
    </source>
</evidence>
<name>A0A4P8YIP0_9ENTR</name>
<proteinExistence type="predicted"/>
<evidence type="ECO:0000313" key="4">
    <source>
        <dbReference type="Proteomes" id="UP000302163"/>
    </source>
</evidence>
<dbReference type="Pfam" id="PF00581">
    <property type="entry name" value="Rhodanese"/>
    <property type="match status" value="4"/>
</dbReference>
<evidence type="ECO:0000256" key="1">
    <source>
        <dbReference type="ARBA" id="ARBA00022737"/>
    </source>
</evidence>
<dbReference type="PANTHER" id="PTHR43855:SF1">
    <property type="entry name" value="THIOSULFATE SULFURTRANSFERASE"/>
    <property type="match status" value="1"/>
</dbReference>
<accession>A0A4P8YIP0</accession>
<dbReference type="Proteomes" id="UP000302163">
    <property type="component" value="Chromosome"/>
</dbReference>
<organism evidence="3 4">
    <name type="scientific">Jejubacter calystegiae</name>
    <dbReference type="NCBI Taxonomy" id="2579935"/>
    <lineage>
        <taxon>Bacteria</taxon>
        <taxon>Pseudomonadati</taxon>
        <taxon>Pseudomonadota</taxon>
        <taxon>Gammaproteobacteria</taxon>
        <taxon>Enterobacterales</taxon>
        <taxon>Enterobacteriaceae</taxon>
        <taxon>Jejubacter</taxon>
    </lineage>
</organism>
<dbReference type="InterPro" id="IPR036873">
    <property type="entry name" value="Rhodanese-like_dom_sf"/>
</dbReference>
<dbReference type="PROSITE" id="PS00380">
    <property type="entry name" value="RHODANESE_1"/>
    <property type="match status" value="1"/>
</dbReference>
<dbReference type="GO" id="GO:0004792">
    <property type="term" value="F:thiosulfate-cyanide sulfurtransferase activity"/>
    <property type="evidence" value="ECO:0007669"/>
    <property type="project" value="InterPro"/>
</dbReference>
<dbReference type="AlphaFoldDB" id="A0A4P8YIP0"/>